<dbReference type="Proteomes" id="UP000243374">
    <property type="component" value="Unassembled WGS sequence"/>
</dbReference>
<keyword evidence="2" id="KW-1185">Reference proteome</keyword>
<dbReference type="EMBL" id="FOSF01000001">
    <property type="protein sequence ID" value="SFJ76067.1"/>
    <property type="molecule type" value="Genomic_DNA"/>
</dbReference>
<gene>
    <name evidence="1" type="ORF">SAMN04487865_1001202</name>
</gene>
<accession>A0A662Z6E9</accession>
<dbReference type="RefSeq" id="WP_074838163.1">
    <property type="nucleotide sequence ID" value="NZ_CP047056.1"/>
</dbReference>
<evidence type="ECO:0000313" key="2">
    <source>
        <dbReference type="Proteomes" id="UP000243374"/>
    </source>
</evidence>
<organism evidence="1 2">
    <name type="scientific">Succinivibrio dextrinosolvens</name>
    <dbReference type="NCBI Taxonomy" id="83771"/>
    <lineage>
        <taxon>Bacteria</taxon>
        <taxon>Pseudomonadati</taxon>
        <taxon>Pseudomonadota</taxon>
        <taxon>Gammaproteobacteria</taxon>
        <taxon>Aeromonadales</taxon>
        <taxon>Succinivibrionaceae</taxon>
        <taxon>Succinivibrio</taxon>
    </lineage>
</organism>
<name>A0A662Z6E9_9GAMM</name>
<proteinExistence type="predicted"/>
<dbReference type="AlphaFoldDB" id="A0A662Z6E9"/>
<dbReference type="CDD" id="cd16364">
    <property type="entry name" value="T3SC_I-like"/>
    <property type="match status" value="1"/>
</dbReference>
<dbReference type="InterPro" id="IPR010261">
    <property type="entry name" value="Tir_chaperone"/>
</dbReference>
<sequence length="166" mass="18622">MKSKEIIDKINELTGLELNLSNDGSVNFVYDERNVLLHFEEDLGICIIYVELTTLSPAAVSAVIPRLLEANFLFLQTNGGALSFQKDTRMVSLNFMVPCSEQTDSDGFIDILNRDLSTADEWTQKVKNMNDEIMSYRKKGTNQTNGISTGDTASQQQFSAYNFMNV</sequence>
<protein>
    <submittedName>
        <fullName evidence="1">Tir chaperone protein (CesT) family protein</fullName>
    </submittedName>
</protein>
<dbReference type="OrthoDB" id="6518468at2"/>
<dbReference type="GO" id="GO:0030254">
    <property type="term" value="P:protein secretion by the type III secretion system"/>
    <property type="evidence" value="ECO:0007669"/>
    <property type="project" value="InterPro"/>
</dbReference>
<reference evidence="1 2" key="1">
    <citation type="submission" date="2016-10" db="EMBL/GenBank/DDBJ databases">
        <authorList>
            <person name="Varghese N."/>
            <person name="Submissions S."/>
        </authorList>
    </citation>
    <scope>NUCLEOTIDE SEQUENCE [LARGE SCALE GENOMIC DNA]</scope>
    <source>
        <strain evidence="1 2">22B</strain>
    </source>
</reference>
<evidence type="ECO:0000313" key="1">
    <source>
        <dbReference type="EMBL" id="SFJ76067.1"/>
    </source>
</evidence>
<dbReference type="Pfam" id="PF05932">
    <property type="entry name" value="CesT"/>
    <property type="match status" value="1"/>
</dbReference>
<dbReference type="Gene3D" id="3.30.1460.10">
    <property type="match status" value="1"/>
</dbReference>
<dbReference type="SUPFAM" id="SSF69635">
    <property type="entry name" value="Type III secretory system chaperone-like"/>
    <property type="match status" value="1"/>
</dbReference>